<protein>
    <recommendedName>
        <fullName evidence="3">Lipoprotein SmpA/OmlA domain-containing protein</fullName>
    </recommendedName>
</protein>
<reference evidence="1 2" key="1">
    <citation type="submission" date="2018-11" db="EMBL/GenBank/DDBJ databases">
        <title>Chryseotalea sanarue gen. nov., sp., nov., a member of the family Cytophagaceae, isolated from a brackish lake in Hamamatsu Japan.</title>
        <authorList>
            <person name="Maejima Y."/>
            <person name="Iino T."/>
            <person name="Muraguchi Y."/>
            <person name="Fukuda K."/>
            <person name="Ohkuma M."/>
            <person name="Moriuchi R."/>
            <person name="Dohra H."/>
            <person name="Kimbara K."/>
            <person name="Shintani M."/>
        </authorList>
    </citation>
    <scope>NUCLEOTIDE SEQUENCE [LARGE SCALE GENOMIC DNA]</scope>
    <source>
        <strain evidence="1 2">Ys</strain>
    </source>
</reference>
<dbReference type="EMBL" id="BHXQ01000001">
    <property type="protein sequence ID" value="GCC50006.1"/>
    <property type="molecule type" value="Genomic_DNA"/>
</dbReference>
<evidence type="ECO:0000313" key="2">
    <source>
        <dbReference type="Proteomes" id="UP000288227"/>
    </source>
</evidence>
<dbReference type="AlphaFoldDB" id="A0A401U5E4"/>
<evidence type="ECO:0008006" key="3">
    <source>
        <dbReference type="Google" id="ProtNLM"/>
    </source>
</evidence>
<sequence>MACSKSTPQLENIDTELWKIDRNACTGKRKEMLASLEGQQEKLLALKETQIITLLGRPDNNELYERNQKFYYYYITPAPACENADSISVQLEIRFNALGYSKEIYIK</sequence>
<comment type="caution">
    <text evidence="1">The sequence shown here is derived from an EMBL/GenBank/DDBJ whole genome shotgun (WGS) entry which is preliminary data.</text>
</comment>
<keyword evidence="2" id="KW-1185">Reference proteome</keyword>
<organism evidence="1 2">
    <name type="scientific">Chryseotalea sanaruensis</name>
    <dbReference type="NCBI Taxonomy" id="2482724"/>
    <lineage>
        <taxon>Bacteria</taxon>
        <taxon>Pseudomonadati</taxon>
        <taxon>Bacteroidota</taxon>
        <taxon>Cytophagia</taxon>
        <taxon>Cytophagales</taxon>
        <taxon>Chryseotaleaceae</taxon>
        <taxon>Chryseotalea</taxon>
    </lineage>
</organism>
<evidence type="ECO:0000313" key="1">
    <source>
        <dbReference type="EMBL" id="GCC50006.1"/>
    </source>
</evidence>
<dbReference type="Proteomes" id="UP000288227">
    <property type="component" value="Unassembled WGS sequence"/>
</dbReference>
<proteinExistence type="predicted"/>
<gene>
    <name evidence="1" type="ORF">SanaruYs_02210</name>
</gene>
<accession>A0A401U5E4</accession>
<name>A0A401U5E4_9BACT</name>